<name>A0A919ILQ1_9ACTN</name>
<dbReference type="InterPro" id="IPR002931">
    <property type="entry name" value="Transglutaminase-like"/>
</dbReference>
<reference evidence="2" key="1">
    <citation type="submission" date="2021-01" db="EMBL/GenBank/DDBJ databases">
        <title>Whole genome shotgun sequence of Actinoplanes cyaneus NBRC 14990.</title>
        <authorList>
            <person name="Komaki H."/>
            <person name="Tamura T."/>
        </authorList>
    </citation>
    <scope>NUCLEOTIDE SEQUENCE</scope>
    <source>
        <strain evidence="2">NBRC 14990</strain>
    </source>
</reference>
<protein>
    <recommendedName>
        <fullName evidence="1">Transglutaminase-like domain-containing protein</fullName>
    </recommendedName>
</protein>
<comment type="caution">
    <text evidence="2">The sequence shown here is derived from an EMBL/GenBank/DDBJ whole genome shotgun (WGS) entry which is preliminary data.</text>
</comment>
<dbReference type="Pfam" id="PF01841">
    <property type="entry name" value="Transglut_core"/>
    <property type="match status" value="1"/>
</dbReference>
<dbReference type="EMBL" id="BOMH01000039">
    <property type="protein sequence ID" value="GID67366.1"/>
    <property type="molecule type" value="Genomic_DNA"/>
</dbReference>
<sequence length="289" mass="32161">MDWTRQTRFSDPGRHHDRLGELPCDVPAINAAVRNLTVHYRASGIDFPPDRLAEIDTRWVSRMLDLDQERFAGVPLDAPRPEAERLVGCCRDVALLAVSALRAHSVPARTRVGFAGYLMPDYHADHVIAEYHDGSRWIGTDPDVGVEVVELTPAGLQTAAQTWRAMRRGEIDPSAYGAGPGQEIGGPWMIQHYLMLELAHRMGDELLLWDIFGQGIPFADREWSELPAELPEDLTHLDEIADLLLAADAGDEAAERKLEVRYTEDPRLHPGPAVRCVSPRGAHYDVALT</sequence>
<dbReference type="Proteomes" id="UP000619479">
    <property type="component" value="Unassembled WGS sequence"/>
</dbReference>
<evidence type="ECO:0000259" key="1">
    <source>
        <dbReference type="Pfam" id="PF01841"/>
    </source>
</evidence>
<dbReference type="SUPFAM" id="SSF54001">
    <property type="entry name" value="Cysteine proteinases"/>
    <property type="match status" value="1"/>
</dbReference>
<feature type="domain" description="Transglutaminase-like" evidence="1">
    <location>
        <begin position="86"/>
        <end position="142"/>
    </location>
</feature>
<keyword evidence="3" id="KW-1185">Reference proteome</keyword>
<accession>A0A919ILQ1</accession>
<evidence type="ECO:0000313" key="2">
    <source>
        <dbReference type="EMBL" id="GID67366.1"/>
    </source>
</evidence>
<gene>
    <name evidence="2" type="ORF">Acy02nite_52470</name>
</gene>
<organism evidence="2 3">
    <name type="scientific">Actinoplanes cyaneus</name>
    <dbReference type="NCBI Taxonomy" id="52696"/>
    <lineage>
        <taxon>Bacteria</taxon>
        <taxon>Bacillati</taxon>
        <taxon>Actinomycetota</taxon>
        <taxon>Actinomycetes</taxon>
        <taxon>Micromonosporales</taxon>
        <taxon>Micromonosporaceae</taxon>
        <taxon>Actinoplanes</taxon>
    </lineage>
</organism>
<dbReference type="RefSeq" id="WP_203744997.1">
    <property type="nucleotide sequence ID" value="NZ_BAAAUC010000066.1"/>
</dbReference>
<proteinExistence type="predicted"/>
<evidence type="ECO:0000313" key="3">
    <source>
        <dbReference type="Proteomes" id="UP000619479"/>
    </source>
</evidence>
<dbReference type="AlphaFoldDB" id="A0A919ILQ1"/>
<dbReference type="InterPro" id="IPR038765">
    <property type="entry name" value="Papain-like_cys_pep_sf"/>
</dbReference>
<dbReference type="Gene3D" id="3.10.620.30">
    <property type="match status" value="1"/>
</dbReference>